<dbReference type="InterPro" id="IPR050832">
    <property type="entry name" value="Bact_Acetyltransf"/>
</dbReference>
<feature type="domain" description="N-acetyltransferase" evidence="4">
    <location>
        <begin position="1"/>
        <end position="142"/>
    </location>
</feature>
<evidence type="ECO:0000256" key="3">
    <source>
        <dbReference type="RuleBase" id="RU363094"/>
    </source>
</evidence>
<dbReference type="PROSITE" id="PS51186">
    <property type="entry name" value="GNAT"/>
    <property type="match status" value="1"/>
</dbReference>
<dbReference type="CDD" id="cd04301">
    <property type="entry name" value="NAT_SF"/>
    <property type="match status" value="1"/>
</dbReference>
<protein>
    <recommendedName>
        <fullName evidence="3">[Ribosomal protein bS18]-alanine N-acetyltransferase</fullName>
        <ecNumber evidence="3">2.3.1.266</ecNumber>
    </recommendedName>
</protein>
<keyword evidence="6" id="KW-1185">Reference proteome</keyword>
<dbReference type="GO" id="GO:0005737">
    <property type="term" value="C:cytoplasm"/>
    <property type="evidence" value="ECO:0007669"/>
    <property type="project" value="UniProtKB-SubCell"/>
</dbReference>
<evidence type="ECO:0000313" key="5">
    <source>
        <dbReference type="EMBL" id="NYJ73758.1"/>
    </source>
</evidence>
<comment type="similarity">
    <text evidence="3">Belongs to the acetyltransferase family. RimI subfamily.</text>
</comment>
<comment type="subcellular location">
    <subcellularLocation>
        <location evidence="3">Cytoplasm</location>
    </subcellularLocation>
</comment>
<dbReference type="NCBIfam" id="TIGR01575">
    <property type="entry name" value="rimI"/>
    <property type="match status" value="1"/>
</dbReference>
<dbReference type="Gene3D" id="3.40.630.30">
    <property type="match status" value="1"/>
</dbReference>
<keyword evidence="3" id="KW-0963">Cytoplasm</keyword>
<dbReference type="PANTHER" id="PTHR43877">
    <property type="entry name" value="AMINOALKYLPHOSPHONATE N-ACETYLTRANSFERASE-RELATED-RELATED"/>
    <property type="match status" value="1"/>
</dbReference>
<evidence type="ECO:0000256" key="2">
    <source>
        <dbReference type="ARBA" id="ARBA00023315"/>
    </source>
</evidence>
<reference evidence="5 6" key="1">
    <citation type="submission" date="2020-07" db="EMBL/GenBank/DDBJ databases">
        <title>Sequencing the genomes of 1000 actinobacteria strains.</title>
        <authorList>
            <person name="Klenk H.-P."/>
        </authorList>
    </citation>
    <scope>NUCLEOTIDE SEQUENCE [LARGE SCALE GENOMIC DNA]</scope>
    <source>
        <strain evidence="5 6">DSM 29531</strain>
    </source>
</reference>
<dbReference type="RefSeq" id="WP_179479209.1">
    <property type="nucleotide sequence ID" value="NZ_JACCFW010000001.1"/>
</dbReference>
<evidence type="ECO:0000313" key="6">
    <source>
        <dbReference type="Proteomes" id="UP000571817"/>
    </source>
</evidence>
<sequence>MSWTDIDTLVELEQRLFVDDAWSARTWWSELAGRPQRVYLVAQDDDRVVGYAGLSVAGDVADVMTIAVAPGAQGTGVGRLLLEELVAQASAAAVSAVLLEVRSDNDPARKLYERNGFEQIGVRRRYYQPGDIDALVMRRHLRGEETRVD</sequence>
<dbReference type="InterPro" id="IPR006464">
    <property type="entry name" value="AcTrfase_RimI/Ard1"/>
</dbReference>
<comment type="catalytic activity">
    <reaction evidence="3">
        <text>N-terminal L-alanyl-[ribosomal protein bS18] + acetyl-CoA = N-terminal N(alpha)-acetyl-L-alanyl-[ribosomal protein bS18] + CoA + H(+)</text>
        <dbReference type="Rhea" id="RHEA:43756"/>
        <dbReference type="Rhea" id="RHEA-COMP:10676"/>
        <dbReference type="Rhea" id="RHEA-COMP:10677"/>
        <dbReference type="ChEBI" id="CHEBI:15378"/>
        <dbReference type="ChEBI" id="CHEBI:57287"/>
        <dbReference type="ChEBI" id="CHEBI:57288"/>
        <dbReference type="ChEBI" id="CHEBI:64718"/>
        <dbReference type="ChEBI" id="CHEBI:83683"/>
        <dbReference type="EC" id="2.3.1.266"/>
    </reaction>
</comment>
<dbReference type="PANTHER" id="PTHR43877:SF2">
    <property type="entry name" value="AMINOALKYLPHOSPHONATE N-ACETYLTRANSFERASE-RELATED"/>
    <property type="match status" value="1"/>
</dbReference>
<keyword evidence="1 5" id="KW-0808">Transferase</keyword>
<name>A0A853D9X2_9MICO</name>
<dbReference type="InterPro" id="IPR000182">
    <property type="entry name" value="GNAT_dom"/>
</dbReference>
<accession>A0A853D9X2</accession>
<dbReference type="Pfam" id="PF00583">
    <property type="entry name" value="Acetyltransf_1"/>
    <property type="match status" value="1"/>
</dbReference>
<dbReference type="Proteomes" id="UP000571817">
    <property type="component" value="Unassembled WGS sequence"/>
</dbReference>
<proteinExistence type="inferred from homology"/>
<dbReference type="EMBL" id="JACCFW010000001">
    <property type="protein sequence ID" value="NYJ73758.1"/>
    <property type="molecule type" value="Genomic_DNA"/>
</dbReference>
<dbReference type="SUPFAM" id="SSF55729">
    <property type="entry name" value="Acyl-CoA N-acyltransferases (Nat)"/>
    <property type="match status" value="1"/>
</dbReference>
<evidence type="ECO:0000256" key="1">
    <source>
        <dbReference type="ARBA" id="ARBA00022679"/>
    </source>
</evidence>
<comment type="function">
    <text evidence="3">Acetylates the N-terminal alanine of ribosomal protein bS18.</text>
</comment>
<dbReference type="GO" id="GO:0008999">
    <property type="term" value="F:protein-N-terminal-alanine acetyltransferase activity"/>
    <property type="evidence" value="ECO:0007669"/>
    <property type="project" value="UniProtKB-EC"/>
</dbReference>
<dbReference type="InterPro" id="IPR016181">
    <property type="entry name" value="Acyl_CoA_acyltransferase"/>
</dbReference>
<organism evidence="5 6">
    <name type="scientific">Allobranchiibius huperziae</name>
    <dbReference type="NCBI Taxonomy" id="1874116"/>
    <lineage>
        <taxon>Bacteria</taxon>
        <taxon>Bacillati</taxon>
        <taxon>Actinomycetota</taxon>
        <taxon>Actinomycetes</taxon>
        <taxon>Micrococcales</taxon>
        <taxon>Dermacoccaceae</taxon>
        <taxon>Allobranchiibius</taxon>
    </lineage>
</organism>
<dbReference type="AlphaFoldDB" id="A0A853D9X2"/>
<comment type="caution">
    <text evidence="5">The sequence shown here is derived from an EMBL/GenBank/DDBJ whole genome shotgun (WGS) entry which is preliminary data.</text>
</comment>
<keyword evidence="2 5" id="KW-0012">Acyltransferase</keyword>
<gene>
    <name evidence="5" type="ORF">HNR15_000721</name>
</gene>
<evidence type="ECO:0000259" key="4">
    <source>
        <dbReference type="PROSITE" id="PS51186"/>
    </source>
</evidence>
<dbReference type="EC" id="2.3.1.266" evidence="3"/>